<evidence type="ECO:0000259" key="2">
    <source>
        <dbReference type="Pfam" id="PF13546"/>
    </source>
</evidence>
<evidence type="ECO:0000313" key="3">
    <source>
        <dbReference type="EMBL" id="MBB2997045.1"/>
    </source>
</evidence>
<reference evidence="3 4" key="1">
    <citation type="submission" date="2020-08" db="EMBL/GenBank/DDBJ databases">
        <title>Sequencing the genomes of 1000 actinobacteria strains.</title>
        <authorList>
            <person name="Klenk H.-P."/>
        </authorList>
    </citation>
    <scope>NUCLEOTIDE SEQUENCE [LARGE SCALE GENOMIC DNA]</scope>
    <source>
        <strain evidence="3 4">DSM 22826</strain>
    </source>
</reference>
<dbReference type="NCBIfam" id="NF041680">
    <property type="entry name" value="transp_NF041680"/>
    <property type="match status" value="1"/>
</dbReference>
<comment type="caution">
    <text evidence="3">The sequence shown here is derived from an EMBL/GenBank/DDBJ whole genome shotgun (WGS) entry which is preliminary data.</text>
</comment>
<dbReference type="Pfam" id="PF13546">
    <property type="entry name" value="DDE_5"/>
    <property type="match status" value="1"/>
</dbReference>
<dbReference type="InterPro" id="IPR038721">
    <property type="entry name" value="IS701-like_DDE_dom"/>
</dbReference>
<dbReference type="EMBL" id="JACHVS010000002">
    <property type="protein sequence ID" value="MBB2997045.1"/>
    <property type="molecule type" value="Genomic_DNA"/>
</dbReference>
<sequence>MSMHECSGESQASCPEQQFDAFRQSYYRCLTRRADALFELTDALLCTQGKVTDLAHLSLEPEHHRGYGALYDAVNHGRIDLDALKSQLGALPVPKIPGPDGREGIVLAVDVSNWLRPDAGCSPGRAFCHTYARNGQAQMVPGWPYSFVAALESGATSWTALLDVVRLRPGDDATAITADQLRGVVDRLSATGQQQSTDPEVLVVMDAGYDVTRLAWLLQDLPVVLVARLRSDRVFYAPAGARRGPTKGRPPRHGAKLALRDPATHPDPVHRSVQELERYGAVSTVAFERMHQKIDTRAGCKDSHGSPPLIEGTVIGLNVEHLPGGQPPKPMWLWASKPVPGDVREVDHWWSMYLRRFDIEHTFRFLKQNLGWARPHLREPAAADRWTWIVLVAHTLLRLVRPLVVECRLPWQQSMPLSRLTPGRVRRTYRRVCQNAVHPAKPPIGSTAGPGRPKGSLNRVKPVIQPMGLAHYKVK</sequence>
<evidence type="ECO:0000256" key="1">
    <source>
        <dbReference type="SAM" id="MobiDB-lite"/>
    </source>
</evidence>
<gene>
    <name evidence="3" type="ORF">E9229_003292</name>
</gene>
<dbReference type="Proteomes" id="UP000523000">
    <property type="component" value="Unassembled WGS sequence"/>
</dbReference>
<dbReference type="RefSeq" id="WP_221184683.1">
    <property type="nucleotide sequence ID" value="NZ_JACHVS010000002.1"/>
</dbReference>
<feature type="domain" description="Transposase IS701-like DDE" evidence="2">
    <location>
        <begin position="26"/>
        <end position="289"/>
    </location>
</feature>
<accession>A0A839QQW2</accession>
<dbReference type="InterPro" id="IPR012337">
    <property type="entry name" value="RNaseH-like_sf"/>
</dbReference>
<protein>
    <recommendedName>
        <fullName evidence="2">Transposase IS701-like DDE domain-containing protein</fullName>
    </recommendedName>
</protein>
<feature type="region of interest" description="Disordered" evidence="1">
    <location>
        <begin position="440"/>
        <end position="459"/>
    </location>
</feature>
<dbReference type="SUPFAM" id="SSF53098">
    <property type="entry name" value="Ribonuclease H-like"/>
    <property type="match status" value="1"/>
</dbReference>
<dbReference type="Gene3D" id="3.90.350.10">
    <property type="entry name" value="Transposase Inhibitor Protein From Tn5, Chain A, domain 1"/>
    <property type="match status" value="1"/>
</dbReference>
<name>A0A839QQW2_9MICC</name>
<feature type="compositionally biased region" description="Basic and acidic residues" evidence="1">
    <location>
        <begin position="258"/>
        <end position="268"/>
    </location>
</feature>
<feature type="compositionally biased region" description="Basic residues" evidence="1">
    <location>
        <begin position="244"/>
        <end position="255"/>
    </location>
</feature>
<proteinExistence type="predicted"/>
<keyword evidence="4" id="KW-1185">Reference proteome</keyword>
<evidence type="ECO:0000313" key="4">
    <source>
        <dbReference type="Proteomes" id="UP000523000"/>
    </source>
</evidence>
<dbReference type="AlphaFoldDB" id="A0A839QQW2"/>
<organism evidence="3 4">
    <name type="scientific">Paeniglutamicibacter cryotolerans</name>
    <dbReference type="NCBI Taxonomy" id="670079"/>
    <lineage>
        <taxon>Bacteria</taxon>
        <taxon>Bacillati</taxon>
        <taxon>Actinomycetota</taxon>
        <taxon>Actinomycetes</taxon>
        <taxon>Micrococcales</taxon>
        <taxon>Micrococcaceae</taxon>
        <taxon>Paeniglutamicibacter</taxon>
    </lineage>
</organism>
<feature type="region of interest" description="Disordered" evidence="1">
    <location>
        <begin position="240"/>
        <end position="268"/>
    </location>
</feature>